<proteinExistence type="predicted"/>
<accession>A0A5K1K455</accession>
<evidence type="ECO:0000259" key="1">
    <source>
        <dbReference type="PROSITE" id="PS50181"/>
    </source>
</evidence>
<dbReference type="AlphaFoldDB" id="A0A5K1K455"/>
<reference evidence="2" key="1">
    <citation type="submission" date="2019-10" db="EMBL/GenBank/DDBJ databases">
        <authorList>
            <person name="Nor Muhammad N."/>
        </authorList>
    </citation>
    <scope>NUCLEOTIDE SEQUENCE</scope>
</reference>
<dbReference type="GO" id="GO:0008422">
    <property type="term" value="F:beta-glucosidase activity"/>
    <property type="evidence" value="ECO:0007669"/>
    <property type="project" value="UniProtKB-EC"/>
</dbReference>
<keyword evidence="2" id="KW-0326">Glycosidase</keyword>
<dbReference type="SUPFAM" id="SSF81383">
    <property type="entry name" value="F-box domain"/>
    <property type="match status" value="1"/>
</dbReference>
<dbReference type="InterPro" id="IPR001810">
    <property type="entry name" value="F-box_dom"/>
</dbReference>
<dbReference type="InterPro" id="IPR036047">
    <property type="entry name" value="F-box-like_dom_sf"/>
</dbReference>
<dbReference type="EMBL" id="LR728641">
    <property type="protein sequence ID" value="VWP00612.1"/>
    <property type="molecule type" value="Genomic_DNA"/>
</dbReference>
<protein>
    <submittedName>
        <fullName evidence="2">Beta-glucosidase (EC)</fullName>
        <ecNumber evidence="2">3.2.1.21</ecNumber>
    </submittedName>
</protein>
<keyword evidence="2" id="KW-0378">Hydrolase</keyword>
<dbReference type="Gene3D" id="1.20.1280.50">
    <property type="match status" value="1"/>
</dbReference>
<name>A0A5K1K455_9APHY</name>
<evidence type="ECO:0000313" key="2">
    <source>
        <dbReference type="EMBL" id="VWP00612.1"/>
    </source>
</evidence>
<dbReference type="PANTHER" id="PTHR38926:SF5">
    <property type="entry name" value="F-BOX AND LEUCINE-RICH REPEAT PROTEIN 6"/>
    <property type="match status" value="1"/>
</dbReference>
<dbReference type="PROSITE" id="PS50181">
    <property type="entry name" value="FBOX"/>
    <property type="match status" value="1"/>
</dbReference>
<dbReference type="EC" id="3.2.1.21" evidence="2"/>
<sequence length="549" mass="61897">MAMPSNLSGTETQLAIAIKVQEYQQQIAQINERILVLKSMHNAVTPIHAKLPSEILIHIFRHVEPNACQDIQLSHVCRMWRSAIHQAAEFWVDFLRSVPVNHNYDLFRDFFAWTSPLPFGISLKSNDLLLVRQLQKTHLLRVAFLSVTFRGDYRLGGDLLDLIHLKLPSLKHLSCRYETSKELVDAPAEQIRNARSSDNHPRLLILHIHGRCLTPAFLVASLRNLHIFGPINLSTDFMLNALRACPSLEELMIEDVFETPSQGAQAVMGLESPIPMERLGSLTLVSLPGDAFTRRFLPHLEYPPTTEIDIIGFGTLMSSYLCHSSPPTSTPATSTIQRVAFSIIPNHSEFLSKCEVKGSSNSSASRLSLILWYGPWDFPSDHDDHHHARRFLDFATVFSSSQAPMLTHVEFRMERGLSMSDEDWHTVLDACPQIRSLDVRIASCRGLLRTLRRHQLLPQLESLSITCENGSGVHESLVAAIESRAAMAVSHLDKLRFYTAWLARRKEVDAFPPFSESRLERLRVHARDVYIGAKDGTFRSGSTNNIPGP</sequence>
<gene>
    <name evidence="2" type="primary">Q00903</name>
</gene>
<dbReference type="Pfam" id="PF12937">
    <property type="entry name" value="F-box-like"/>
    <property type="match status" value="1"/>
</dbReference>
<feature type="domain" description="F-box" evidence="1">
    <location>
        <begin position="45"/>
        <end position="94"/>
    </location>
</feature>
<dbReference type="PANTHER" id="PTHR38926">
    <property type="entry name" value="F-BOX DOMAIN CONTAINING PROTEIN, EXPRESSED"/>
    <property type="match status" value="1"/>
</dbReference>
<organism evidence="2">
    <name type="scientific">Ganoderma boninense</name>
    <dbReference type="NCBI Taxonomy" id="34458"/>
    <lineage>
        <taxon>Eukaryota</taxon>
        <taxon>Fungi</taxon>
        <taxon>Dikarya</taxon>
        <taxon>Basidiomycota</taxon>
        <taxon>Agaricomycotina</taxon>
        <taxon>Agaricomycetes</taxon>
        <taxon>Polyporales</taxon>
        <taxon>Polyporaceae</taxon>
        <taxon>Ganoderma</taxon>
    </lineage>
</organism>